<dbReference type="CDD" id="cd04301">
    <property type="entry name" value="NAT_SF"/>
    <property type="match status" value="1"/>
</dbReference>
<dbReference type="Pfam" id="PF00583">
    <property type="entry name" value="Acetyltransf_1"/>
    <property type="match status" value="1"/>
</dbReference>
<proteinExistence type="predicted"/>
<dbReference type="EMBL" id="BLAD01000060">
    <property type="protein sequence ID" value="GES02630.1"/>
    <property type="molecule type" value="Genomic_DNA"/>
</dbReference>
<dbReference type="AlphaFoldDB" id="A0A5M3W320"/>
<organism evidence="2 3">
    <name type="scientific">Acrocarpospora corrugata</name>
    <dbReference type="NCBI Taxonomy" id="35763"/>
    <lineage>
        <taxon>Bacteria</taxon>
        <taxon>Bacillati</taxon>
        <taxon>Actinomycetota</taxon>
        <taxon>Actinomycetes</taxon>
        <taxon>Streptosporangiales</taxon>
        <taxon>Streptosporangiaceae</taxon>
        <taxon>Acrocarpospora</taxon>
    </lineage>
</organism>
<keyword evidence="3" id="KW-1185">Reference proteome</keyword>
<gene>
    <name evidence="2" type="ORF">Acor_46960</name>
</gene>
<accession>A0A5M3W320</accession>
<comment type="caution">
    <text evidence="2">The sequence shown here is derived from an EMBL/GenBank/DDBJ whole genome shotgun (WGS) entry which is preliminary data.</text>
</comment>
<dbReference type="InterPro" id="IPR000182">
    <property type="entry name" value="GNAT_dom"/>
</dbReference>
<evidence type="ECO:0000259" key="1">
    <source>
        <dbReference type="PROSITE" id="PS51186"/>
    </source>
</evidence>
<dbReference type="RefSeq" id="WP_155338841.1">
    <property type="nucleotide sequence ID" value="NZ_BAAABN010000019.1"/>
</dbReference>
<dbReference type="OrthoDB" id="3771710at2"/>
<dbReference type="SUPFAM" id="SSF55729">
    <property type="entry name" value="Acyl-CoA N-acyltransferases (Nat)"/>
    <property type="match status" value="1"/>
</dbReference>
<name>A0A5M3W320_9ACTN</name>
<feature type="domain" description="N-acetyltransferase" evidence="1">
    <location>
        <begin position="149"/>
        <end position="289"/>
    </location>
</feature>
<dbReference type="InterPro" id="IPR016181">
    <property type="entry name" value="Acyl_CoA_acyltransferase"/>
</dbReference>
<sequence length="289" mass="32387">MATMRAYATGADLRAMQELTQRLWSVRSSYHVGDLAWGRLMYPPELTEWPIALWEDGGRVVAWGWANLPGDFRLQVDPEHPELMGEVLQWFKSLADGQPVAITTLDVEEGLRSALAGYGYLQDPHETAFFAHHRRSLRRLPDPVVPPGFVVRPVSGAADLVRRVAVHRRSWNSTKVTEESYRALMGAWPYRADLDWVAEGPDGEFAASCLIWLDDQHRVGLIEPVGTVPEFRRQGLSRAVCLAALHSLRDAGGSTAIVCPRGDTGYPIPQRLYRGMGFRRQARTIPYLG</sequence>
<dbReference type="Gene3D" id="3.40.630.30">
    <property type="match status" value="1"/>
</dbReference>
<dbReference type="GO" id="GO:0016747">
    <property type="term" value="F:acyltransferase activity, transferring groups other than amino-acyl groups"/>
    <property type="evidence" value="ECO:0007669"/>
    <property type="project" value="InterPro"/>
</dbReference>
<evidence type="ECO:0000313" key="3">
    <source>
        <dbReference type="Proteomes" id="UP000334990"/>
    </source>
</evidence>
<dbReference type="Proteomes" id="UP000334990">
    <property type="component" value="Unassembled WGS sequence"/>
</dbReference>
<protein>
    <recommendedName>
        <fullName evidence="1">N-acetyltransferase domain-containing protein</fullName>
    </recommendedName>
</protein>
<evidence type="ECO:0000313" key="2">
    <source>
        <dbReference type="EMBL" id="GES02630.1"/>
    </source>
</evidence>
<dbReference type="PROSITE" id="PS51186">
    <property type="entry name" value="GNAT"/>
    <property type="match status" value="1"/>
</dbReference>
<reference evidence="2 3" key="1">
    <citation type="submission" date="2019-10" db="EMBL/GenBank/DDBJ databases">
        <title>Whole genome shotgun sequence of Acrocarpospora corrugata NBRC 13972.</title>
        <authorList>
            <person name="Ichikawa N."/>
            <person name="Kimura A."/>
            <person name="Kitahashi Y."/>
            <person name="Komaki H."/>
            <person name="Oguchi A."/>
        </authorList>
    </citation>
    <scope>NUCLEOTIDE SEQUENCE [LARGE SCALE GENOMIC DNA]</scope>
    <source>
        <strain evidence="2 3">NBRC 13972</strain>
    </source>
</reference>